<name>A0A9X2HSZ7_9SPHN</name>
<feature type="domain" description="Fumarylacetoacetase-like C-terminal" evidence="3">
    <location>
        <begin position="75"/>
        <end position="281"/>
    </location>
</feature>
<dbReference type="SUPFAM" id="SSF56529">
    <property type="entry name" value="FAH"/>
    <property type="match status" value="1"/>
</dbReference>
<comment type="caution">
    <text evidence="4">The sequence shown here is derived from an EMBL/GenBank/DDBJ whole genome shotgun (WGS) entry which is preliminary data.</text>
</comment>
<dbReference type="GO" id="GO:0016787">
    <property type="term" value="F:hydrolase activity"/>
    <property type="evidence" value="ECO:0007669"/>
    <property type="project" value="UniProtKB-KW"/>
</dbReference>
<gene>
    <name evidence="4" type="ORF">M9978_13055</name>
</gene>
<keyword evidence="4" id="KW-0378">Hydrolase</keyword>
<dbReference type="GO" id="GO:0019752">
    <property type="term" value="P:carboxylic acid metabolic process"/>
    <property type="evidence" value="ECO:0007669"/>
    <property type="project" value="UniProtKB-ARBA"/>
</dbReference>
<evidence type="ECO:0000313" key="5">
    <source>
        <dbReference type="Proteomes" id="UP001139451"/>
    </source>
</evidence>
<proteinExistence type="inferred from homology"/>
<keyword evidence="2" id="KW-0479">Metal-binding</keyword>
<protein>
    <submittedName>
        <fullName evidence="4">Fumarylacetoacetate hydrolase family protein</fullName>
    </submittedName>
</protein>
<dbReference type="EMBL" id="JAMLDX010000009">
    <property type="protein sequence ID" value="MCP3731355.1"/>
    <property type="molecule type" value="Genomic_DNA"/>
</dbReference>
<dbReference type="GO" id="GO:0016853">
    <property type="term" value="F:isomerase activity"/>
    <property type="evidence" value="ECO:0007669"/>
    <property type="project" value="UniProtKB-ARBA"/>
</dbReference>
<reference evidence="4" key="1">
    <citation type="submission" date="2022-05" db="EMBL/GenBank/DDBJ databases">
        <title>Sphingomonas sp. strain MG17 Genome sequencing and assembly.</title>
        <authorList>
            <person name="Kim I."/>
        </authorList>
    </citation>
    <scope>NUCLEOTIDE SEQUENCE</scope>
    <source>
        <strain evidence="4">MG17</strain>
    </source>
</reference>
<dbReference type="RefSeq" id="WP_254293884.1">
    <property type="nucleotide sequence ID" value="NZ_JAMLDX010000009.1"/>
</dbReference>
<evidence type="ECO:0000256" key="1">
    <source>
        <dbReference type="ARBA" id="ARBA00010211"/>
    </source>
</evidence>
<accession>A0A9X2HSZ7</accession>
<organism evidence="4 5">
    <name type="scientific">Sphingomonas tagetis</name>
    <dbReference type="NCBI Taxonomy" id="2949092"/>
    <lineage>
        <taxon>Bacteria</taxon>
        <taxon>Pseudomonadati</taxon>
        <taxon>Pseudomonadota</taxon>
        <taxon>Alphaproteobacteria</taxon>
        <taxon>Sphingomonadales</taxon>
        <taxon>Sphingomonadaceae</taxon>
        <taxon>Sphingomonas</taxon>
    </lineage>
</organism>
<comment type="similarity">
    <text evidence="1">Belongs to the FAH family.</text>
</comment>
<evidence type="ECO:0000313" key="4">
    <source>
        <dbReference type="EMBL" id="MCP3731355.1"/>
    </source>
</evidence>
<dbReference type="FunFam" id="3.90.850.10:FF:000002">
    <property type="entry name" value="2-hydroxyhepta-2,4-diene-1,7-dioate isomerase"/>
    <property type="match status" value="1"/>
</dbReference>
<dbReference type="GO" id="GO:0046872">
    <property type="term" value="F:metal ion binding"/>
    <property type="evidence" value="ECO:0007669"/>
    <property type="project" value="UniProtKB-KW"/>
</dbReference>
<dbReference type="PANTHER" id="PTHR42796:SF4">
    <property type="entry name" value="FUMARYLACETOACETATE HYDROLASE DOMAIN-CONTAINING PROTEIN 2A"/>
    <property type="match status" value="1"/>
</dbReference>
<dbReference type="InterPro" id="IPR036663">
    <property type="entry name" value="Fumarylacetoacetase_C_sf"/>
</dbReference>
<dbReference type="InterPro" id="IPR011234">
    <property type="entry name" value="Fumarylacetoacetase-like_C"/>
</dbReference>
<sequence length="285" mass="30654">MKLATFAHGGKISYGAVIGNDIVDLGAKFGDRYPDLRSLLDGDGLAEAQRTIATATPGVSADDVTWLPVIPNPDKIICVGLNYRSHIGETGRTSAEERPVIFTRFAASQVGHLQSMICPVESERFDYEGELVAVIGKRGRRIAESDALDHVAGYSIYNDGSVRDFQLHTHQWGPGKNFEGTGAFGPWMVTSDAFGDPYTHNLTTRLNGAVMQDSSIGLMVFNIQAVIAYASTFTELLPGDVIVTGTPGGVGNARKPPIYMHDGDTVEVEITGIGTLRNPVVKERS</sequence>
<dbReference type="PANTHER" id="PTHR42796">
    <property type="entry name" value="FUMARYLACETOACETATE HYDROLASE DOMAIN-CONTAINING PROTEIN 2A-RELATED"/>
    <property type="match status" value="1"/>
</dbReference>
<dbReference type="AlphaFoldDB" id="A0A9X2HSZ7"/>
<dbReference type="Pfam" id="PF01557">
    <property type="entry name" value="FAA_hydrolase"/>
    <property type="match status" value="1"/>
</dbReference>
<keyword evidence="5" id="KW-1185">Reference proteome</keyword>
<dbReference type="InterPro" id="IPR051121">
    <property type="entry name" value="FAH"/>
</dbReference>
<evidence type="ECO:0000256" key="2">
    <source>
        <dbReference type="ARBA" id="ARBA00022723"/>
    </source>
</evidence>
<evidence type="ECO:0000259" key="3">
    <source>
        <dbReference type="Pfam" id="PF01557"/>
    </source>
</evidence>
<dbReference type="Gene3D" id="3.90.850.10">
    <property type="entry name" value="Fumarylacetoacetase-like, C-terminal domain"/>
    <property type="match status" value="1"/>
</dbReference>
<dbReference type="Proteomes" id="UP001139451">
    <property type="component" value="Unassembled WGS sequence"/>
</dbReference>